<dbReference type="FunFam" id="3.10.50.40:FF:000006">
    <property type="entry name" value="Peptidyl-prolyl cis-trans isomerase"/>
    <property type="match status" value="1"/>
</dbReference>
<dbReference type="PROSITE" id="PS50059">
    <property type="entry name" value="FKBP_PPIASE"/>
    <property type="match status" value="1"/>
</dbReference>
<feature type="domain" description="PPIase FKBP-type" evidence="9">
    <location>
        <begin position="158"/>
        <end position="245"/>
    </location>
</feature>
<evidence type="ECO:0000256" key="8">
    <source>
        <dbReference type="SAM" id="SignalP"/>
    </source>
</evidence>
<feature type="region of interest" description="Disordered" evidence="7">
    <location>
        <begin position="106"/>
        <end position="126"/>
    </location>
</feature>
<dbReference type="InterPro" id="IPR000774">
    <property type="entry name" value="PPIase_FKBP_N"/>
</dbReference>
<protein>
    <recommendedName>
        <fullName evidence="6">Peptidyl-prolyl cis-trans isomerase</fullName>
        <ecNumber evidence="6">5.2.1.8</ecNumber>
    </recommendedName>
</protein>
<keyword evidence="11" id="KW-1185">Reference proteome</keyword>
<evidence type="ECO:0000256" key="7">
    <source>
        <dbReference type="SAM" id="MobiDB-lite"/>
    </source>
</evidence>
<sequence length="254" mass="27819">MIVMTSQKITLFISILFGAAAFFTGCSSDSGTASTEVTLETNIDSVSYSLGYQIASMSLKQQGMTDIDVDKFASGLKSALEDQESSLSQSEMQQVVQAYQMEAQQRAQKEQQAEARENREQEEEFLAENRTNEGVQVTDSGLQYKVLEEGSGTSPDSSDEVKVHYTGTLLDGTKFDSSHDRGEPVQFPLDQVIDGWTEGLQLMKEGAKYRFWIPSELGYGPNPRPGGAIGPNETLVFEVELLEVNPPDEASTGN</sequence>
<dbReference type="SUPFAM" id="SSF54534">
    <property type="entry name" value="FKBP-like"/>
    <property type="match status" value="1"/>
</dbReference>
<reference evidence="10 11" key="1">
    <citation type="submission" date="2016-11" db="EMBL/GenBank/DDBJ databases">
        <authorList>
            <person name="Jaros S."/>
            <person name="Januszkiewicz K."/>
            <person name="Wedrychowicz H."/>
        </authorList>
    </citation>
    <scope>NUCLEOTIDE SEQUENCE [LARGE SCALE GENOMIC DNA]</scope>
    <source>
        <strain evidence="10 11">DSM 21986</strain>
    </source>
</reference>
<evidence type="ECO:0000313" key="10">
    <source>
        <dbReference type="EMBL" id="SHE32789.1"/>
    </source>
</evidence>
<evidence type="ECO:0000256" key="2">
    <source>
        <dbReference type="ARBA" id="ARBA00006577"/>
    </source>
</evidence>
<dbReference type="GO" id="GO:0006457">
    <property type="term" value="P:protein folding"/>
    <property type="evidence" value="ECO:0007669"/>
    <property type="project" value="InterPro"/>
</dbReference>
<dbReference type="InterPro" id="IPR001179">
    <property type="entry name" value="PPIase_FKBP_dom"/>
</dbReference>
<comment type="catalytic activity">
    <reaction evidence="1 5 6">
        <text>[protein]-peptidylproline (omega=180) = [protein]-peptidylproline (omega=0)</text>
        <dbReference type="Rhea" id="RHEA:16237"/>
        <dbReference type="Rhea" id="RHEA-COMP:10747"/>
        <dbReference type="Rhea" id="RHEA-COMP:10748"/>
        <dbReference type="ChEBI" id="CHEBI:83833"/>
        <dbReference type="ChEBI" id="CHEBI:83834"/>
        <dbReference type="EC" id="5.2.1.8"/>
    </reaction>
</comment>
<dbReference type="Gene3D" id="3.10.50.40">
    <property type="match status" value="1"/>
</dbReference>
<evidence type="ECO:0000259" key="9">
    <source>
        <dbReference type="PROSITE" id="PS50059"/>
    </source>
</evidence>
<evidence type="ECO:0000256" key="5">
    <source>
        <dbReference type="PROSITE-ProRule" id="PRU00277"/>
    </source>
</evidence>
<keyword evidence="3 5" id="KW-0697">Rotamase</keyword>
<name>A0A1M4SKS8_9BACT</name>
<dbReference type="PANTHER" id="PTHR43811:SF57">
    <property type="entry name" value="FKBP-TYPE PEPTIDYL-PROLYL CIS-TRANS ISOMERASE FKPA-RELATED"/>
    <property type="match status" value="1"/>
</dbReference>
<evidence type="ECO:0000256" key="6">
    <source>
        <dbReference type="RuleBase" id="RU003915"/>
    </source>
</evidence>
<dbReference type="PANTHER" id="PTHR43811">
    <property type="entry name" value="FKBP-TYPE PEPTIDYL-PROLYL CIS-TRANS ISOMERASE FKPA"/>
    <property type="match status" value="1"/>
</dbReference>
<dbReference type="AlphaFoldDB" id="A0A1M4SKS8"/>
<keyword evidence="4 5" id="KW-0413">Isomerase</keyword>
<evidence type="ECO:0000313" key="11">
    <source>
        <dbReference type="Proteomes" id="UP000184041"/>
    </source>
</evidence>
<comment type="similarity">
    <text evidence="2 6">Belongs to the FKBP-type PPIase family.</text>
</comment>
<proteinExistence type="inferred from homology"/>
<dbReference type="InterPro" id="IPR046357">
    <property type="entry name" value="PPIase_dom_sf"/>
</dbReference>
<feature type="compositionally biased region" description="Basic and acidic residues" evidence="7">
    <location>
        <begin position="107"/>
        <end position="119"/>
    </location>
</feature>
<dbReference type="STRING" id="1194090.SAMN05443144_10162"/>
<feature type="signal peptide" evidence="8">
    <location>
        <begin position="1"/>
        <end position="28"/>
    </location>
</feature>
<dbReference type="EC" id="5.2.1.8" evidence="6"/>
<dbReference type="GO" id="GO:0003755">
    <property type="term" value="F:peptidyl-prolyl cis-trans isomerase activity"/>
    <property type="evidence" value="ECO:0007669"/>
    <property type="project" value="UniProtKB-UniRule"/>
</dbReference>
<dbReference type="Pfam" id="PF01346">
    <property type="entry name" value="FKBP_N"/>
    <property type="match status" value="1"/>
</dbReference>
<evidence type="ECO:0000256" key="3">
    <source>
        <dbReference type="ARBA" id="ARBA00023110"/>
    </source>
</evidence>
<accession>A0A1M4SKS8</accession>
<dbReference type="EMBL" id="FQUS01000001">
    <property type="protein sequence ID" value="SHE32789.1"/>
    <property type="molecule type" value="Genomic_DNA"/>
</dbReference>
<dbReference type="Proteomes" id="UP000184041">
    <property type="component" value="Unassembled WGS sequence"/>
</dbReference>
<keyword evidence="8" id="KW-0732">Signal</keyword>
<dbReference type="Pfam" id="PF00254">
    <property type="entry name" value="FKBP_C"/>
    <property type="match status" value="1"/>
</dbReference>
<organism evidence="10 11">
    <name type="scientific">Fodinibius roseus</name>
    <dbReference type="NCBI Taxonomy" id="1194090"/>
    <lineage>
        <taxon>Bacteria</taxon>
        <taxon>Pseudomonadati</taxon>
        <taxon>Balneolota</taxon>
        <taxon>Balneolia</taxon>
        <taxon>Balneolales</taxon>
        <taxon>Balneolaceae</taxon>
        <taxon>Fodinibius</taxon>
    </lineage>
</organism>
<evidence type="ECO:0000256" key="4">
    <source>
        <dbReference type="ARBA" id="ARBA00023235"/>
    </source>
</evidence>
<evidence type="ECO:0000256" key="1">
    <source>
        <dbReference type="ARBA" id="ARBA00000971"/>
    </source>
</evidence>
<dbReference type="InterPro" id="IPR036944">
    <property type="entry name" value="PPIase_FKBP_N_sf"/>
</dbReference>
<gene>
    <name evidence="10" type="ORF">SAMN05443144_10162</name>
</gene>
<feature type="chain" id="PRO_5012635136" description="Peptidyl-prolyl cis-trans isomerase" evidence="8">
    <location>
        <begin position="29"/>
        <end position="254"/>
    </location>
</feature>
<dbReference type="Gene3D" id="1.10.287.460">
    <property type="entry name" value="Peptidyl-prolyl cis-trans isomerase, FKBP-type, N-terminal domain"/>
    <property type="match status" value="1"/>
</dbReference>